<proteinExistence type="predicted"/>
<sequence length="168" mass="19093">MKKILMIFVAVLTVSATAFAGDRDSRMSFGVGLLYENGLDATISYERENAYHNAWEFFANGYLKWDKCDVCGHICPDSFWKNYRSWSIGAAYKPCVIRGRNHYGSFRFGGSLGSDTHRVLGGVHAGYEHNYRLRGGWQVYWQVKSDLMIKGKDLFRTGIVFGVKLPVK</sequence>
<evidence type="ECO:0008006" key="4">
    <source>
        <dbReference type="Google" id="ProtNLM"/>
    </source>
</evidence>
<organism evidence="2 3">
    <name type="scientific">Bacteroides caecimuris</name>
    <dbReference type="NCBI Taxonomy" id="1796613"/>
    <lineage>
        <taxon>Bacteria</taxon>
        <taxon>Pseudomonadati</taxon>
        <taxon>Bacteroidota</taxon>
        <taxon>Bacteroidia</taxon>
        <taxon>Bacteroidales</taxon>
        <taxon>Bacteroidaceae</taxon>
        <taxon>Bacteroides</taxon>
    </lineage>
</organism>
<evidence type="ECO:0000313" key="3">
    <source>
        <dbReference type="Proteomes" id="UP000309566"/>
    </source>
</evidence>
<evidence type="ECO:0000256" key="1">
    <source>
        <dbReference type="SAM" id="SignalP"/>
    </source>
</evidence>
<dbReference type="AlphaFoldDB" id="A0A4S2CSW2"/>
<accession>A0A4S2CSW2</accession>
<comment type="caution">
    <text evidence="2">The sequence shown here is derived from an EMBL/GenBank/DDBJ whole genome shotgun (WGS) entry which is preliminary data.</text>
</comment>
<name>A0A4S2CSW2_9BACE</name>
<dbReference type="Proteomes" id="UP000309566">
    <property type="component" value="Unassembled WGS sequence"/>
</dbReference>
<reference evidence="2 3" key="1">
    <citation type="submission" date="2019-04" db="EMBL/GenBank/DDBJ databases">
        <title>Microbes associate with the intestines of laboratory mice.</title>
        <authorList>
            <person name="Navarre W."/>
            <person name="Wong E."/>
            <person name="Huang K."/>
            <person name="Tropini C."/>
            <person name="Ng K."/>
            <person name="Yu B."/>
        </authorList>
    </citation>
    <scope>NUCLEOTIDE SEQUENCE [LARGE SCALE GENOMIC DNA]</scope>
    <source>
        <strain evidence="2 3">NM63_1-25</strain>
    </source>
</reference>
<dbReference type="EMBL" id="SRYX01000055">
    <property type="protein sequence ID" value="TGY31435.1"/>
    <property type="molecule type" value="Genomic_DNA"/>
</dbReference>
<evidence type="ECO:0000313" key="2">
    <source>
        <dbReference type="EMBL" id="TGY31435.1"/>
    </source>
</evidence>
<keyword evidence="1" id="KW-0732">Signal</keyword>
<gene>
    <name evidence="2" type="ORF">E5353_13260</name>
</gene>
<feature type="chain" id="PRO_5020993376" description="DUF3575 domain-containing protein" evidence="1">
    <location>
        <begin position="21"/>
        <end position="168"/>
    </location>
</feature>
<protein>
    <recommendedName>
        <fullName evidence="4">DUF3575 domain-containing protein</fullName>
    </recommendedName>
</protein>
<feature type="signal peptide" evidence="1">
    <location>
        <begin position="1"/>
        <end position="20"/>
    </location>
</feature>